<dbReference type="SUPFAM" id="SSF63829">
    <property type="entry name" value="Calcium-dependent phosphotriesterase"/>
    <property type="match status" value="1"/>
</dbReference>
<reference evidence="4" key="1">
    <citation type="journal article" date="2019" name="Int. J. Syst. Evol. Microbiol.">
        <title>The Global Catalogue of Microorganisms (GCM) 10K type strain sequencing project: providing services to taxonomists for standard genome sequencing and annotation.</title>
        <authorList>
            <consortium name="The Broad Institute Genomics Platform"/>
            <consortium name="The Broad Institute Genome Sequencing Center for Infectious Disease"/>
            <person name="Wu L."/>
            <person name="Ma J."/>
        </authorList>
    </citation>
    <scope>NUCLEOTIDE SEQUENCE [LARGE SCALE GENOMIC DNA]</scope>
    <source>
        <strain evidence="4">KACC 14249</strain>
    </source>
</reference>
<dbReference type="RefSeq" id="WP_345716306.1">
    <property type="nucleotide sequence ID" value="NZ_BAABFP010000004.1"/>
</dbReference>
<dbReference type="Gene3D" id="2.60.40.3440">
    <property type="match status" value="1"/>
</dbReference>
<dbReference type="Pfam" id="PF13449">
    <property type="entry name" value="Phytase-like"/>
    <property type="match status" value="1"/>
</dbReference>
<feature type="domain" description="Phytase-like" evidence="2">
    <location>
        <begin position="176"/>
        <end position="491"/>
    </location>
</feature>
<accession>A0ABW1JEZ6</accession>
<dbReference type="Pfam" id="PF17963">
    <property type="entry name" value="Big_9"/>
    <property type="match status" value="1"/>
</dbReference>
<keyword evidence="1" id="KW-0732">Signal</keyword>
<evidence type="ECO:0000259" key="2">
    <source>
        <dbReference type="Pfam" id="PF13449"/>
    </source>
</evidence>
<keyword evidence="4" id="KW-1185">Reference proteome</keyword>
<dbReference type="EMBL" id="JBHSRD010000003">
    <property type="protein sequence ID" value="MFC6007510.1"/>
    <property type="molecule type" value="Genomic_DNA"/>
</dbReference>
<evidence type="ECO:0000313" key="4">
    <source>
        <dbReference type="Proteomes" id="UP001596189"/>
    </source>
</evidence>
<dbReference type="Proteomes" id="UP001596189">
    <property type="component" value="Unassembled WGS sequence"/>
</dbReference>
<dbReference type="PANTHER" id="PTHR37957:SF1">
    <property type="entry name" value="PHYTASE-LIKE DOMAIN-CONTAINING PROTEIN"/>
    <property type="match status" value="1"/>
</dbReference>
<sequence>MSLRARHLALVLVPVTAAALGAVPAAAVSPKAPTGPTARADGYVAFGGRTLTLPAALGVTANDRVGAGGARTVVQHTDPAHGSLALAADGSLRYRPAAGFHGRDTFSYTMTDAVSLYPTHLPALATIDGTTLSGGAYGSGLTPVPGVRNEFYGLTDRGPNVDGPGGVKVEPLPSFTPAIGRFRLVSDALGTRAQLVRSITLKAADGSPYNGQVNALANTGETILDRDGAVLPASANGYDPEGLVALRDGTFWVSDEYGPFITHVDANGRAIERLSPYDGSLPRELANRVPNKGMEGLTITPDGRTLVGIMQNALQAPDVTGKTGSYPVIRIVTVDLRTRAQHEYVYLLDDPQTTNSGVSEITALSATTFLVDERDGLLEPGAYKKLWKIDLAGATDVGPATTAGTYDVAEGGLVAGGGSLEKLVGKATTAAAQETLAGVGVTPVRKTPGLDLGALVSGLDPSGGFFGHDKVEGVTTVDGGRTLVISNDSDFGIDAVTTDAPPFGLHAKVLPNGTQDDGEYLAVDTTRLVGGAARTSTATVTIYVP</sequence>
<feature type="signal peptide" evidence="1">
    <location>
        <begin position="1"/>
        <end position="27"/>
    </location>
</feature>
<gene>
    <name evidence="3" type="ORF">ACFQDO_10255</name>
</gene>
<evidence type="ECO:0000313" key="3">
    <source>
        <dbReference type="EMBL" id="MFC6007510.1"/>
    </source>
</evidence>
<dbReference type="PANTHER" id="PTHR37957">
    <property type="entry name" value="BLR7070 PROTEIN"/>
    <property type="match status" value="1"/>
</dbReference>
<comment type="caution">
    <text evidence="3">The sequence shown here is derived from an EMBL/GenBank/DDBJ whole genome shotgun (WGS) entry which is preliminary data.</text>
</comment>
<organism evidence="3 4">
    <name type="scientific">Angustibacter luteus</name>
    <dbReference type="NCBI Taxonomy" id="658456"/>
    <lineage>
        <taxon>Bacteria</taxon>
        <taxon>Bacillati</taxon>
        <taxon>Actinomycetota</taxon>
        <taxon>Actinomycetes</taxon>
        <taxon>Kineosporiales</taxon>
        <taxon>Kineosporiaceae</taxon>
    </lineage>
</organism>
<proteinExistence type="predicted"/>
<protein>
    <submittedName>
        <fullName evidence="3">Esterase-like activity of phytase family protein</fullName>
    </submittedName>
</protein>
<evidence type="ECO:0000256" key="1">
    <source>
        <dbReference type="SAM" id="SignalP"/>
    </source>
</evidence>
<feature type="chain" id="PRO_5046321536" evidence="1">
    <location>
        <begin position="28"/>
        <end position="545"/>
    </location>
</feature>
<dbReference type="InterPro" id="IPR027372">
    <property type="entry name" value="Phytase-like_dom"/>
</dbReference>
<name>A0ABW1JEZ6_9ACTN</name>